<proteinExistence type="inferred from homology"/>
<evidence type="ECO:0000256" key="9">
    <source>
        <dbReference type="ARBA" id="ARBA00023002"/>
    </source>
</evidence>
<keyword evidence="6" id="KW-0479">Metal-binding</keyword>
<protein>
    <recommendedName>
        <fullName evidence="15">Cytochrome P450</fullName>
    </recommendedName>
</protein>
<dbReference type="OMA" id="IMYELAR"/>
<evidence type="ECO:0000256" key="3">
    <source>
        <dbReference type="ARBA" id="ARBA00004406"/>
    </source>
</evidence>
<evidence type="ECO:0000256" key="11">
    <source>
        <dbReference type="ARBA" id="ARBA00023033"/>
    </source>
</evidence>
<keyword evidence="5" id="KW-0349">Heme</keyword>
<dbReference type="AlphaFoldDB" id="A0A9Q0MCN5"/>
<comment type="similarity">
    <text evidence="4">Belongs to the cytochrome P450 family.</text>
</comment>
<evidence type="ECO:0000256" key="10">
    <source>
        <dbReference type="ARBA" id="ARBA00023004"/>
    </source>
</evidence>
<evidence type="ECO:0000256" key="5">
    <source>
        <dbReference type="ARBA" id="ARBA00022617"/>
    </source>
</evidence>
<reference evidence="13" key="1">
    <citation type="submission" date="2022-12" db="EMBL/GenBank/DDBJ databases">
        <title>Genome assemblies of Blomia tropicalis.</title>
        <authorList>
            <person name="Cui Y."/>
        </authorList>
    </citation>
    <scope>NUCLEOTIDE SEQUENCE</scope>
    <source>
        <tissue evidence="13">Adult mites</tissue>
    </source>
</reference>
<comment type="subcellular location">
    <subcellularLocation>
        <location evidence="3">Endoplasmic reticulum membrane</location>
        <topology evidence="3">Peripheral membrane protein</topology>
    </subcellularLocation>
    <subcellularLocation>
        <location evidence="2">Microsome membrane</location>
        <topology evidence="2">Peripheral membrane protein</topology>
    </subcellularLocation>
</comment>
<sequence length="362" mass="42101">METSPCDYFSRIYKRKTSSNESVDGRLYQKLIEYLDRLHLESDGFITDTKKVTTLFTIDVIASTSFGTDIDVYCSQESNINPLLKNGQKIFNVNPIRATLAFMLSKTFLRLLNIKTFFDPNAFQYFIDLLSEILSQRKKSVSRDDLVQLMIDSYVDEKDLSNNNYDHLVASSELHEKTEIHQDSSIKTKKKLTDNEIIAQCILFFTAGFETTSSTFLHLIYELSKNPTIQERLFYEVKQYTNDIKPMSNKYFEVINEIPYLEAVIKETLRMYPPVTSLSRRVTNPNGFKLNGIYLPKDSFIDISPYVVQRDPEYYPNPKNSIPIVSCRKTNIFLFRTLIFHLVMDHVIVLECDLHIKKLNCV</sequence>
<dbReference type="InterPro" id="IPR036396">
    <property type="entry name" value="Cyt_P450_sf"/>
</dbReference>
<dbReference type="PANTHER" id="PTHR24292:SF54">
    <property type="entry name" value="CYP9F3-RELATED"/>
    <property type="match status" value="1"/>
</dbReference>
<keyword evidence="9" id="KW-0560">Oxidoreductase</keyword>
<dbReference type="Proteomes" id="UP001142055">
    <property type="component" value="Chromosome 1"/>
</dbReference>
<dbReference type="Gene3D" id="1.10.630.10">
    <property type="entry name" value="Cytochrome P450"/>
    <property type="match status" value="1"/>
</dbReference>
<accession>A0A9Q0MCN5</accession>
<evidence type="ECO:0000256" key="8">
    <source>
        <dbReference type="ARBA" id="ARBA00022848"/>
    </source>
</evidence>
<gene>
    <name evidence="13" type="ORF">RDWZM_001569</name>
</gene>
<keyword evidence="8" id="KW-0492">Microsome</keyword>
<dbReference type="PANTHER" id="PTHR24292">
    <property type="entry name" value="CYTOCHROME P450"/>
    <property type="match status" value="1"/>
</dbReference>
<dbReference type="Pfam" id="PF00067">
    <property type="entry name" value="p450"/>
    <property type="match status" value="1"/>
</dbReference>
<name>A0A9Q0MCN5_BLOTA</name>
<keyword evidence="11" id="KW-0503">Monooxygenase</keyword>
<evidence type="ECO:0000256" key="1">
    <source>
        <dbReference type="ARBA" id="ARBA00001971"/>
    </source>
</evidence>
<dbReference type="GO" id="GO:0005789">
    <property type="term" value="C:endoplasmic reticulum membrane"/>
    <property type="evidence" value="ECO:0007669"/>
    <property type="project" value="UniProtKB-SubCell"/>
</dbReference>
<evidence type="ECO:0000256" key="6">
    <source>
        <dbReference type="ARBA" id="ARBA00022723"/>
    </source>
</evidence>
<evidence type="ECO:0000256" key="4">
    <source>
        <dbReference type="ARBA" id="ARBA00010617"/>
    </source>
</evidence>
<comment type="caution">
    <text evidence="13">The sequence shown here is derived from an EMBL/GenBank/DDBJ whole genome shotgun (WGS) entry which is preliminary data.</text>
</comment>
<keyword evidence="12" id="KW-0472">Membrane</keyword>
<organism evidence="13 14">
    <name type="scientific">Blomia tropicalis</name>
    <name type="common">Mite</name>
    <dbReference type="NCBI Taxonomy" id="40697"/>
    <lineage>
        <taxon>Eukaryota</taxon>
        <taxon>Metazoa</taxon>
        <taxon>Ecdysozoa</taxon>
        <taxon>Arthropoda</taxon>
        <taxon>Chelicerata</taxon>
        <taxon>Arachnida</taxon>
        <taxon>Acari</taxon>
        <taxon>Acariformes</taxon>
        <taxon>Sarcoptiformes</taxon>
        <taxon>Astigmata</taxon>
        <taxon>Glycyphagoidea</taxon>
        <taxon>Echimyopodidae</taxon>
        <taxon>Blomia</taxon>
    </lineage>
</organism>
<dbReference type="PRINTS" id="PR00385">
    <property type="entry name" value="P450"/>
</dbReference>
<evidence type="ECO:0000256" key="7">
    <source>
        <dbReference type="ARBA" id="ARBA00022824"/>
    </source>
</evidence>
<evidence type="ECO:0000256" key="2">
    <source>
        <dbReference type="ARBA" id="ARBA00004174"/>
    </source>
</evidence>
<comment type="cofactor">
    <cofactor evidence="1">
        <name>heme</name>
        <dbReference type="ChEBI" id="CHEBI:30413"/>
    </cofactor>
</comment>
<dbReference type="InterPro" id="IPR001128">
    <property type="entry name" value="Cyt_P450"/>
</dbReference>
<dbReference type="SUPFAM" id="SSF48264">
    <property type="entry name" value="Cytochrome P450"/>
    <property type="match status" value="1"/>
</dbReference>
<evidence type="ECO:0000256" key="12">
    <source>
        <dbReference type="ARBA" id="ARBA00023136"/>
    </source>
</evidence>
<dbReference type="InterPro" id="IPR050476">
    <property type="entry name" value="Insect_CytP450_Detox"/>
</dbReference>
<evidence type="ECO:0000313" key="13">
    <source>
        <dbReference type="EMBL" id="KAJ6223024.1"/>
    </source>
</evidence>
<keyword evidence="10" id="KW-0408">Iron</keyword>
<evidence type="ECO:0000313" key="14">
    <source>
        <dbReference type="Proteomes" id="UP001142055"/>
    </source>
</evidence>
<keyword evidence="7" id="KW-0256">Endoplasmic reticulum</keyword>
<dbReference type="GO" id="GO:0004497">
    <property type="term" value="F:monooxygenase activity"/>
    <property type="evidence" value="ECO:0007669"/>
    <property type="project" value="UniProtKB-KW"/>
</dbReference>
<dbReference type="GO" id="GO:0016705">
    <property type="term" value="F:oxidoreductase activity, acting on paired donors, with incorporation or reduction of molecular oxygen"/>
    <property type="evidence" value="ECO:0007669"/>
    <property type="project" value="InterPro"/>
</dbReference>
<dbReference type="EMBL" id="JAPWDV010000001">
    <property type="protein sequence ID" value="KAJ6223024.1"/>
    <property type="molecule type" value="Genomic_DNA"/>
</dbReference>
<keyword evidence="14" id="KW-1185">Reference proteome</keyword>
<dbReference type="GO" id="GO:0020037">
    <property type="term" value="F:heme binding"/>
    <property type="evidence" value="ECO:0007669"/>
    <property type="project" value="InterPro"/>
</dbReference>
<dbReference type="GO" id="GO:0005506">
    <property type="term" value="F:iron ion binding"/>
    <property type="evidence" value="ECO:0007669"/>
    <property type="project" value="InterPro"/>
</dbReference>
<evidence type="ECO:0008006" key="15">
    <source>
        <dbReference type="Google" id="ProtNLM"/>
    </source>
</evidence>